<evidence type="ECO:0008006" key="3">
    <source>
        <dbReference type="Google" id="ProtNLM"/>
    </source>
</evidence>
<gene>
    <name evidence="1" type="ORF">COMA1_10342</name>
</gene>
<dbReference type="EMBL" id="CZQA01000001">
    <property type="protein sequence ID" value="CUS31943.1"/>
    <property type="molecule type" value="Genomic_DNA"/>
</dbReference>
<dbReference type="AlphaFoldDB" id="A0A0S4L2X5"/>
<dbReference type="Proteomes" id="UP000199032">
    <property type="component" value="Unassembled WGS sequence"/>
</dbReference>
<evidence type="ECO:0000313" key="1">
    <source>
        <dbReference type="EMBL" id="CUS31943.1"/>
    </source>
</evidence>
<accession>A0A0S4L2X5</accession>
<proteinExistence type="predicted"/>
<dbReference type="InterPro" id="IPR035069">
    <property type="entry name" value="TTHA1013/TTHA0281-like"/>
</dbReference>
<name>A0A0S4L2X5_9BACT</name>
<dbReference type="SUPFAM" id="SSF143100">
    <property type="entry name" value="TTHA1013/TTHA0281-like"/>
    <property type="match status" value="1"/>
</dbReference>
<organism evidence="1 2">
    <name type="scientific">Candidatus Nitrospira nitrosa</name>
    <dbReference type="NCBI Taxonomy" id="1742972"/>
    <lineage>
        <taxon>Bacteria</taxon>
        <taxon>Pseudomonadati</taxon>
        <taxon>Nitrospirota</taxon>
        <taxon>Nitrospiria</taxon>
        <taxon>Nitrospirales</taxon>
        <taxon>Nitrospiraceae</taxon>
        <taxon>Nitrospira</taxon>
    </lineage>
</organism>
<evidence type="ECO:0000313" key="2">
    <source>
        <dbReference type="Proteomes" id="UP000199032"/>
    </source>
</evidence>
<protein>
    <recommendedName>
        <fullName evidence="3">Type II toxin-antitoxin system HicB family antitoxin</fullName>
    </recommendedName>
</protein>
<reference evidence="1 2" key="1">
    <citation type="submission" date="2015-10" db="EMBL/GenBank/DDBJ databases">
        <authorList>
            <person name="Gilbert D.G."/>
        </authorList>
    </citation>
    <scope>NUCLEOTIDE SEQUENCE [LARGE SCALE GENOMIC DNA]</scope>
    <source>
        <strain evidence="1">COMA1</strain>
    </source>
</reference>
<dbReference type="OrthoDB" id="9800022at2"/>
<dbReference type="Gene3D" id="3.30.160.250">
    <property type="match status" value="1"/>
</dbReference>
<dbReference type="RefSeq" id="WP_090742852.1">
    <property type="nucleotide sequence ID" value="NZ_CZQA01000001.1"/>
</dbReference>
<sequence length="62" mass="7343">MQGIKCYYLDEEKQWLGYLPNFPDHWAHGETLEALQANLYRLNFDLTLMEALRKVSELSLLL</sequence>
<dbReference type="STRING" id="1742972.COMA1_10342"/>
<keyword evidence="2" id="KW-1185">Reference proteome</keyword>